<feature type="compositionally biased region" description="Basic residues" evidence="1">
    <location>
        <begin position="382"/>
        <end position="398"/>
    </location>
</feature>
<feature type="compositionally biased region" description="Low complexity" evidence="1">
    <location>
        <begin position="471"/>
        <end position="530"/>
    </location>
</feature>
<feature type="compositionally biased region" description="Low complexity" evidence="1">
    <location>
        <begin position="409"/>
        <end position="420"/>
    </location>
</feature>
<feature type="compositionally biased region" description="Polar residues" evidence="1">
    <location>
        <begin position="613"/>
        <end position="624"/>
    </location>
</feature>
<proteinExistence type="predicted"/>
<feature type="compositionally biased region" description="Low complexity" evidence="1">
    <location>
        <begin position="555"/>
        <end position="564"/>
    </location>
</feature>
<feature type="compositionally biased region" description="Low complexity" evidence="1">
    <location>
        <begin position="370"/>
        <end position="381"/>
    </location>
</feature>
<feature type="compositionally biased region" description="Polar residues" evidence="1">
    <location>
        <begin position="14"/>
        <end position="37"/>
    </location>
</feature>
<feature type="region of interest" description="Disordered" evidence="1">
    <location>
        <begin position="691"/>
        <end position="711"/>
    </location>
</feature>
<reference evidence="2 3" key="1">
    <citation type="submission" date="2024-04" db="EMBL/GenBank/DDBJ databases">
        <title>Phyllosticta paracitricarpa is synonymous to the EU quarantine fungus P. citricarpa based on phylogenomic analyses.</title>
        <authorList>
            <consortium name="Lawrence Berkeley National Laboratory"/>
            <person name="Van Ingen-Buijs V.A."/>
            <person name="Van Westerhoven A.C."/>
            <person name="Haridas S."/>
            <person name="Skiadas P."/>
            <person name="Martin F."/>
            <person name="Groenewald J.Z."/>
            <person name="Crous P.W."/>
            <person name="Seidl M.F."/>
        </authorList>
    </citation>
    <scope>NUCLEOTIDE SEQUENCE [LARGE SCALE GENOMIC DNA]</scope>
    <source>
        <strain evidence="2 3">CBS 123374</strain>
    </source>
</reference>
<evidence type="ECO:0000313" key="3">
    <source>
        <dbReference type="Proteomes" id="UP001492380"/>
    </source>
</evidence>
<keyword evidence="3" id="KW-1185">Reference proteome</keyword>
<dbReference type="Proteomes" id="UP001492380">
    <property type="component" value="Unassembled WGS sequence"/>
</dbReference>
<evidence type="ECO:0008006" key="4">
    <source>
        <dbReference type="Google" id="ProtNLM"/>
    </source>
</evidence>
<protein>
    <recommendedName>
        <fullName evidence="4">Proteophosphoglycan ppg4</fullName>
    </recommendedName>
</protein>
<feature type="compositionally biased region" description="Gly residues" evidence="1">
    <location>
        <begin position="643"/>
        <end position="664"/>
    </location>
</feature>
<evidence type="ECO:0000313" key="2">
    <source>
        <dbReference type="EMBL" id="KAK8243475.1"/>
    </source>
</evidence>
<comment type="caution">
    <text evidence="2">The sequence shown here is derived from an EMBL/GenBank/DDBJ whole genome shotgun (WGS) entry which is preliminary data.</text>
</comment>
<feature type="compositionally biased region" description="Basic and acidic residues" evidence="1">
    <location>
        <begin position="248"/>
        <end position="261"/>
    </location>
</feature>
<feature type="compositionally biased region" description="Polar residues" evidence="1">
    <location>
        <begin position="202"/>
        <end position="215"/>
    </location>
</feature>
<feature type="region of interest" description="Disordered" evidence="1">
    <location>
        <begin position="196"/>
        <end position="674"/>
    </location>
</feature>
<feature type="compositionally biased region" description="Gly residues" evidence="1">
    <location>
        <begin position="596"/>
        <end position="606"/>
    </location>
</feature>
<feature type="compositionally biased region" description="Low complexity" evidence="1">
    <location>
        <begin position="430"/>
        <end position="463"/>
    </location>
</feature>
<accession>A0ABR1YYA8</accession>
<dbReference type="EMBL" id="JBBWRZ010000002">
    <property type="protein sequence ID" value="KAK8243475.1"/>
    <property type="molecule type" value="Genomic_DNA"/>
</dbReference>
<feature type="compositionally biased region" description="Basic residues" evidence="1">
    <location>
        <begin position="281"/>
        <end position="295"/>
    </location>
</feature>
<evidence type="ECO:0000256" key="1">
    <source>
        <dbReference type="SAM" id="MobiDB-lite"/>
    </source>
</evidence>
<sequence length="711" mass="73469">MSGNPFRRSVALNTATTGLSGTAFNTAANNGPLSISSKTKKHVRVASPPPSPPETSSPEPEREPRPDPVFVRRLSTSRHAGSPPPAVFLAEDSYSDGTANEPSDDSPAARDDDPDDAPLKTNAADIRTSMDSSAPTSPAGVPNPFARTLETIEQGTRHAPPARNEAQGQSGKAGAARASMDVDSFKRLLLTGRADADAESHVVSTSTGATFQQTVAPAGQENARGSAELSPASRHGSLFGALHAAGRSIDDSPRSSYERSASDGVDDDDHATLIGGGSRKPDKKKPPPPRHKHGKSITLTKRGPQVVSFADFSPSFNSSQELKDDAAASRPRSQSDVNKPLPPRPRAPSGGHGEKDLPVVPQTELLTIEPPTSDSPPSQQQHQRRKPPTPPLSRRHSQLRSVASEPRSRSNSTTASSSAADEPFADTNASSPSSSSSSSSSTQQQQQQQQQPAMAQSSGSINKAPPPPPARRSAATSVSSSSDISNTIIATPSRSSSRRSTASSIHQPTNNPIPSSSSPSTPRPLRLSSSALEMTPASHSHHVSERAGPANTSVSNSGSNHSHGQPPPPPPPRRGSSKSSFDLPRPSASVLAAIGHGHGGGGGSGSGPSSPSLVQQSRSRTASAGSERLWEVRGEEEEDEEGGGGGGGGGMKGEWGQGQGTVGKGGRKKADSLASSVDMLSELDKLQQEVDALRQRSASGSGSGAAGRRVS</sequence>
<name>A0ABR1YYA8_9PEZI</name>
<organism evidence="2 3">
    <name type="scientific">Phyllosticta capitalensis</name>
    <dbReference type="NCBI Taxonomy" id="121624"/>
    <lineage>
        <taxon>Eukaryota</taxon>
        <taxon>Fungi</taxon>
        <taxon>Dikarya</taxon>
        <taxon>Ascomycota</taxon>
        <taxon>Pezizomycotina</taxon>
        <taxon>Dothideomycetes</taxon>
        <taxon>Dothideomycetes incertae sedis</taxon>
        <taxon>Botryosphaeriales</taxon>
        <taxon>Phyllostictaceae</taxon>
        <taxon>Phyllosticta</taxon>
    </lineage>
</organism>
<gene>
    <name evidence="2" type="ORF">HDK90DRAFT_475003</name>
</gene>
<feature type="region of interest" description="Disordered" evidence="1">
    <location>
        <begin position="14"/>
        <end position="178"/>
    </location>
</feature>
<feature type="compositionally biased region" description="Low complexity" evidence="1">
    <location>
        <begin position="695"/>
        <end position="711"/>
    </location>
</feature>